<feature type="transmembrane region" description="Helical" evidence="1">
    <location>
        <begin position="48"/>
        <end position="63"/>
    </location>
</feature>
<name>A0A0H4PEZ0_9BACT</name>
<dbReference type="EMBL" id="CP012040">
    <property type="protein sequence ID" value="AKP52829.1"/>
    <property type="molecule type" value="Genomic_DNA"/>
</dbReference>
<dbReference type="KEGG" id="camu:CA2015_3440"/>
<keyword evidence="3" id="KW-1185">Reference proteome</keyword>
<feature type="transmembrane region" description="Helical" evidence="1">
    <location>
        <begin position="179"/>
        <end position="203"/>
    </location>
</feature>
<reference evidence="2 3" key="1">
    <citation type="submission" date="2015-07" db="EMBL/GenBank/DDBJ databases">
        <authorList>
            <person name="Kim K.M."/>
        </authorList>
    </citation>
    <scope>NUCLEOTIDE SEQUENCE [LARGE SCALE GENOMIC DNA]</scope>
    <source>
        <strain evidence="2 3">KCTC 12363</strain>
    </source>
</reference>
<keyword evidence="1" id="KW-1133">Transmembrane helix</keyword>
<dbReference type="AlphaFoldDB" id="A0A0H4PEZ0"/>
<keyword evidence="1" id="KW-0472">Membrane</keyword>
<dbReference type="STRING" id="320787.CA2015_3440"/>
<gene>
    <name evidence="2" type="ORF">CA2015_3440</name>
</gene>
<proteinExistence type="predicted"/>
<protein>
    <submittedName>
        <fullName evidence="2">Uncharacterized protein</fullName>
    </submittedName>
</protein>
<feature type="transmembrane region" description="Helical" evidence="1">
    <location>
        <begin position="111"/>
        <end position="127"/>
    </location>
</feature>
<evidence type="ECO:0000256" key="1">
    <source>
        <dbReference type="SAM" id="Phobius"/>
    </source>
</evidence>
<dbReference type="PATRIC" id="fig|320787.5.peg.3762"/>
<feature type="transmembrane region" description="Helical" evidence="1">
    <location>
        <begin position="147"/>
        <end position="173"/>
    </location>
</feature>
<evidence type="ECO:0000313" key="2">
    <source>
        <dbReference type="EMBL" id="AKP52829.1"/>
    </source>
</evidence>
<evidence type="ECO:0000313" key="3">
    <source>
        <dbReference type="Proteomes" id="UP000036520"/>
    </source>
</evidence>
<dbReference type="Proteomes" id="UP000036520">
    <property type="component" value="Chromosome"/>
</dbReference>
<dbReference type="RefSeq" id="WP_240477825.1">
    <property type="nucleotide sequence ID" value="NZ_CAXBGM010000042.1"/>
</dbReference>
<sequence length="216" mass="24884">MPFTFNSDQLDTEYSSTSRAESSRIIIKNFIKLTLAGLFIGFFHSHDFWIGLVLAIYLIYSLAKRWKRNADDKMVFLTGTIIGGVLGVCCEIWGVFFGYWEYHDLSLGRSFPYWLPFAWALAFTYIYQLEKDLISALSIKKIATKILLSIVIAMIFPTFGEIITINLGVWTYYWPLQVFGVPLLAIFLLVVFHTGVNFLMVLICKHFGWKNTVFNP</sequence>
<feature type="transmembrane region" description="Helical" evidence="1">
    <location>
        <begin position="75"/>
        <end position="99"/>
    </location>
</feature>
<accession>A0A0H4PEZ0</accession>
<keyword evidence="1" id="KW-0812">Transmembrane</keyword>
<organism evidence="2 3">
    <name type="scientific">Cyclobacterium amurskyense</name>
    <dbReference type="NCBI Taxonomy" id="320787"/>
    <lineage>
        <taxon>Bacteria</taxon>
        <taxon>Pseudomonadati</taxon>
        <taxon>Bacteroidota</taxon>
        <taxon>Cytophagia</taxon>
        <taxon>Cytophagales</taxon>
        <taxon>Cyclobacteriaceae</taxon>
        <taxon>Cyclobacterium</taxon>
    </lineage>
</organism>